<evidence type="ECO:0008006" key="4">
    <source>
        <dbReference type="Google" id="ProtNLM"/>
    </source>
</evidence>
<evidence type="ECO:0000313" key="2">
    <source>
        <dbReference type="EMBL" id="RYR11988.1"/>
    </source>
</evidence>
<sequence length="541" mass="61499">MDEHVKRKKKQKQKKASSSSFESDTSETEVYSSSESKTEEDSEEPKRKQFTRTAKKMESKKRKKIKEDSDSEIESNDEAKSKKRKQVVEDSSPEQTQSYDGKKGAPLPSTEGHYDSSETIPEVNLGSENDPLSQGHTNQSSINKPADSMLSLVEESANDPAEQNMMVVRVETQSQTEALSIVPIQVYTTPVPEIEPTPAKSPSEKINEKRTKSTPEPPKPDESTPTVPPAPSRINPSPEDAAALMMMARTTSYIPKEGPMPSFCLGLTDSSQEEAATQEGQRAKTPETPKLIKQLGELVEKIASSGVKTPLDYAEGKRPQIEKQSGEEIFEKFETPARTNEMSAEMKEKCYVWATRVKIYGDGSTNEYDAVCTLNAQDRYILLSLPCASSLTSKILKDFKKKYTVSPKIVNMAIGNHPNGEFLQPKTKKSFRVEDYPMFIPFLDLKKIASHPYIFAPVCYSDHWWLWVKYVISRIRVYAGGHLSRKRIRKLNHHTLKSQWLEIVQPENVKKRKYEWDNWTQDEVDHYRVEYASRILFHEMN</sequence>
<feature type="compositionally biased region" description="Basic residues" evidence="1">
    <location>
        <begin position="48"/>
        <end position="64"/>
    </location>
</feature>
<evidence type="ECO:0000256" key="1">
    <source>
        <dbReference type="SAM" id="MobiDB-lite"/>
    </source>
</evidence>
<feature type="region of interest" description="Disordered" evidence="1">
    <location>
        <begin position="187"/>
        <end position="238"/>
    </location>
</feature>
<evidence type="ECO:0000313" key="3">
    <source>
        <dbReference type="Proteomes" id="UP000289738"/>
    </source>
</evidence>
<dbReference type="Proteomes" id="UP000289738">
    <property type="component" value="Chromosome B04"/>
</dbReference>
<feature type="compositionally biased region" description="Basic residues" evidence="1">
    <location>
        <begin position="1"/>
        <end position="15"/>
    </location>
</feature>
<gene>
    <name evidence="2" type="ORF">Ahy_B04g069498</name>
</gene>
<dbReference type="EMBL" id="SDMP01000014">
    <property type="protein sequence ID" value="RYR11988.1"/>
    <property type="molecule type" value="Genomic_DNA"/>
</dbReference>
<feature type="compositionally biased region" description="Basic and acidic residues" evidence="1">
    <location>
        <begin position="202"/>
        <end position="222"/>
    </location>
</feature>
<feature type="region of interest" description="Disordered" evidence="1">
    <location>
        <begin position="1"/>
        <end position="164"/>
    </location>
</feature>
<reference evidence="2 3" key="1">
    <citation type="submission" date="2019-01" db="EMBL/GenBank/DDBJ databases">
        <title>Sequencing of cultivated peanut Arachis hypogaea provides insights into genome evolution and oil improvement.</title>
        <authorList>
            <person name="Chen X."/>
        </authorList>
    </citation>
    <scope>NUCLEOTIDE SEQUENCE [LARGE SCALE GENOMIC DNA]</scope>
    <source>
        <strain evidence="3">cv. Fuhuasheng</strain>
        <tissue evidence="2">Leaves</tissue>
    </source>
</reference>
<proteinExistence type="predicted"/>
<name>A0A444ZD05_ARAHY</name>
<accession>A0A444ZD05</accession>
<keyword evidence="3" id="KW-1185">Reference proteome</keyword>
<comment type="caution">
    <text evidence="2">The sequence shown here is derived from an EMBL/GenBank/DDBJ whole genome shotgun (WGS) entry which is preliminary data.</text>
</comment>
<feature type="compositionally biased region" description="Low complexity" evidence="1">
    <location>
        <begin position="16"/>
        <end position="35"/>
    </location>
</feature>
<protein>
    <recommendedName>
        <fullName evidence="4">Ubiquitin-like protease family profile domain-containing protein</fullName>
    </recommendedName>
</protein>
<organism evidence="2 3">
    <name type="scientific">Arachis hypogaea</name>
    <name type="common">Peanut</name>
    <dbReference type="NCBI Taxonomy" id="3818"/>
    <lineage>
        <taxon>Eukaryota</taxon>
        <taxon>Viridiplantae</taxon>
        <taxon>Streptophyta</taxon>
        <taxon>Embryophyta</taxon>
        <taxon>Tracheophyta</taxon>
        <taxon>Spermatophyta</taxon>
        <taxon>Magnoliopsida</taxon>
        <taxon>eudicotyledons</taxon>
        <taxon>Gunneridae</taxon>
        <taxon>Pentapetalae</taxon>
        <taxon>rosids</taxon>
        <taxon>fabids</taxon>
        <taxon>Fabales</taxon>
        <taxon>Fabaceae</taxon>
        <taxon>Papilionoideae</taxon>
        <taxon>50 kb inversion clade</taxon>
        <taxon>dalbergioids sensu lato</taxon>
        <taxon>Dalbergieae</taxon>
        <taxon>Pterocarpus clade</taxon>
        <taxon>Arachis</taxon>
    </lineage>
</organism>
<dbReference type="AlphaFoldDB" id="A0A444ZD05"/>
<feature type="compositionally biased region" description="Polar residues" evidence="1">
    <location>
        <begin position="126"/>
        <end position="143"/>
    </location>
</feature>
<feature type="compositionally biased region" description="Basic and acidic residues" evidence="1">
    <location>
        <begin position="36"/>
        <end position="47"/>
    </location>
</feature>